<keyword evidence="1" id="KW-0813">Transport</keyword>
<dbReference type="PANTHER" id="PTHR43875:SF1">
    <property type="entry name" value="OSMOPROTECTIVE COMPOUNDS UPTAKE ATP-BINDING PROTEIN GGTA"/>
    <property type="match status" value="1"/>
</dbReference>
<keyword evidence="7" id="KW-1185">Reference proteome</keyword>
<dbReference type="SMART" id="SM00382">
    <property type="entry name" value="AAA"/>
    <property type="match status" value="1"/>
</dbReference>
<dbReference type="PROSITE" id="PS00211">
    <property type="entry name" value="ABC_TRANSPORTER_1"/>
    <property type="match status" value="1"/>
</dbReference>
<dbReference type="GO" id="GO:0016887">
    <property type="term" value="F:ATP hydrolysis activity"/>
    <property type="evidence" value="ECO:0007669"/>
    <property type="project" value="InterPro"/>
</dbReference>
<dbReference type="GO" id="GO:0140359">
    <property type="term" value="F:ABC-type transporter activity"/>
    <property type="evidence" value="ECO:0007669"/>
    <property type="project" value="UniProtKB-ARBA"/>
</dbReference>
<name>A0A953T1Z6_9BURK</name>
<keyword evidence="3" id="KW-0547">Nucleotide-binding</keyword>
<evidence type="ECO:0000256" key="2">
    <source>
        <dbReference type="ARBA" id="ARBA00022475"/>
    </source>
</evidence>
<evidence type="ECO:0000256" key="1">
    <source>
        <dbReference type="ARBA" id="ARBA00022448"/>
    </source>
</evidence>
<keyword evidence="4 6" id="KW-0067">ATP-binding</keyword>
<evidence type="ECO:0000313" key="7">
    <source>
        <dbReference type="Proteomes" id="UP000739565"/>
    </source>
</evidence>
<dbReference type="SUPFAM" id="SSF50331">
    <property type="entry name" value="MOP-like"/>
    <property type="match status" value="1"/>
</dbReference>
<dbReference type="PANTHER" id="PTHR43875">
    <property type="entry name" value="MALTODEXTRIN IMPORT ATP-BINDING PROTEIN MSMX"/>
    <property type="match status" value="1"/>
</dbReference>
<dbReference type="InterPro" id="IPR013611">
    <property type="entry name" value="Transp-assoc_OB_typ2"/>
</dbReference>
<dbReference type="Pfam" id="PF00005">
    <property type="entry name" value="ABC_tran"/>
    <property type="match status" value="1"/>
</dbReference>
<proteinExistence type="predicted"/>
<evidence type="ECO:0000313" key="6">
    <source>
        <dbReference type="EMBL" id="MBZ1349850.1"/>
    </source>
</evidence>
<dbReference type="PROSITE" id="PS50893">
    <property type="entry name" value="ABC_TRANSPORTER_2"/>
    <property type="match status" value="1"/>
</dbReference>
<dbReference type="InterPro" id="IPR047641">
    <property type="entry name" value="ABC_transpr_MalK/UgpC-like"/>
</dbReference>
<dbReference type="AlphaFoldDB" id="A0A953T1Z6"/>
<evidence type="ECO:0000256" key="3">
    <source>
        <dbReference type="ARBA" id="ARBA00022741"/>
    </source>
</evidence>
<dbReference type="RefSeq" id="WP_259660265.1">
    <property type="nucleotide sequence ID" value="NZ_JAHXRI010000006.1"/>
</dbReference>
<keyword evidence="2" id="KW-0472">Membrane</keyword>
<organism evidence="6 7">
    <name type="scientific">Zwartia hollandica</name>
    <dbReference type="NCBI Taxonomy" id="324606"/>
    <lineage>
        <taxon>Bacteria</taxon>
        <taxon>Pseudomonadati</taxon>
        <taxon>Pseudomonadota</taxon>
        <taxon>Betaproteobacteria</taxon>
        <taxon>Burkholderiales</taxon>
        <taxon>Alcaligenaceae</taxon>
        <taxon>Zwartia</taxon>
    </lineage>
</organism>
<evidence type="ECO:0000259" key="5">
    <source>
        <dbReference type="PROSITE" id="PS50893"/>
    </source>
</evidence>
<dbReference type="EMBL" id="JAHXRI010000006">
    <property type="protein sequence ID" value="MBZ1349850.1"/>
    <property type="molecule type" value="Genomic_DNA"/>
</dbReference>
<accession>A0A953T1Z6</accession>
<sequence length="357" mass="38996">MGIRVSNLIKVFGQTTIVHGISFDVADGEFVTLLGPSGCGKTTTLRCIAGLERTNGGTIEIDGRIVSQPEADIFIAPHERDLGMVFQSYAIWPHMSVAENVAFPLIARNVDSATIPEAVAWALDVVGLSSLAGRQPSELSGGQQQRVALARAIVGKPKVLLFDEPLSNLDARLRDRTRAEISRIQKELAIPAVYVTHDQAEALSMSDRVIVMDAGLIVEEGQPRALYRRPAKRFTADFIGAANFLTLTCRDQQWFAPDGSSITLAQPVSGKDGEQRTAILRAEDLRLQARSAVVQSDRINTLSGVIEHIQYMGPHIEYSVKVQDTTLNVLDQIEFARNDEVLVTFSPADLHLLSTNN</sequence>
<dbReference type="InterPro" id="IPR003439">
    <property type="entry name" value="ABC_transporter-like_ATP-bd"/>
</dbReference>
<dbReference type="GO" id="GO:0005524">
    <property type="term" value="F:ATP binding"/>
    <property type="evidence" value="ECO:0007669"/>
    <property type="project" value="UniProtKB-KW"/>
</dbReference>
<dbReference type="GO" id="GO:0055052">
    <property type="term" value="C:ATP-binding cassette (ABC) transporter complex, substrate-binding subunit-containing"/>
    <property type="evidence" value="ECO:0007669"/>
    <property type="project" value="TreeGrafter"/>
</dbReference>
<dbReference type="Pfam" id="PF08402">
    <property type="entry name" value="TOBE_2"/>
    <property type="match status" value="1"/>
</dbReference>
<dbReference type="FunFam" id="3.40.50.300:FF:000042">
    <property type="entry name" value="Maltose/maltodextrin ABC transporter, ATP-binding protein"/>
    <property type="match status" value="1"/>
</dbReference>
<dbReference type="InterPro" id="IPR017871">
    <property type="entry name" value="ABC_transporter-like_CS"/>
</dbReference>
<dbReference type="Gene3D" id="3.40.50.300">
    <property type="entry name" value="P-loop containing nucleotide triphosphate hydrolases"/>
    <property type="match status" value="1"/>
</dbReference>
<feature type="domain" description="ABC transporter" evidence="5">
    <location>
        <begin position="3"/>
        <end position="239"/>
    </location>
</feature>
<protein>
    <submittedName>
        <fullName evidence="6">ABC transporter ATP-binding protein</fullName>
    </submittedName>
</protein>
<dbReference type="Proteomes" id="UP000739565">
    <property type="component" value="Unassembled WGS sequence"/>
</dbReference>
<reference evidence="6" key="1">
    <citation type="submission" date="2021-07" db="EMBL/GenBank/DDBJ databases">
        <title>New genus and species of the family Alcaligenaceae.</title>
        <authorList>
            <person name="Hahn M.W."/>
        </authorList>
    </citation>
    <scope>NUCLEOTIDE SEQUENCE</scope>
    <source>
        <strain evidence="6">LF4-65</strain>
    </source>
</reference>
<comment type="caution">
    <text evidence="6">The sequence shown here is derived from an EMBL/GenBank/DDBJ whole genome shotgun (WGS) entry which is preliminary data.</text>
</comment>
<dbReference type="InterPro" id="IPR008995">
    <property type="entry name" value="Mo/tungstate-bd_C_term_dom"/>
</dbReference>
<dbReference type="InterPro" id="IPR003593">
    <property type="entry name" value="AAA+_ATPase"/>
</dbReference>
<dbReference type="Gene3D" id="2.40.50.100">
    <property type="match status" value="1"/>
</dbReference>
<gene>
    <name evidence="6" type="ORF">KZZ10_04255</name>
</gene>
<keyword evidence="2" id="KW-1003">Cell membrane</keyword>
<dbReference type="SUPFAM" id="SSF52540">
    <property type="entry name" value="P-loop containing nucleoside triphosphate hydrolases"/>
    <property type="match status" value="1"/>
</dbReference>
<evidence type="ECO:0000256" key="4">
    <source>
        <dbReference type="ARBA" id="ARBA00022840"/>
    </source>
</evidence>
<dbReference type="InterPro" id="IPR027417">
    <property type="entry name" value="P-loop_NTPase"/>
</dbReference>